<accession>A0A174AE52</accession>
<dbReference type="InterPro" id="IPR027417">
    <property type="entry name" value="P-loop_NTPase"/>
</dbReference>
<sequence length="608" mass="70162">MSYNINLGIGRVQNTTAKNIFLRDQSLFEFCRSTVGMKYDSISDYCDEYYSKPKKGKYFGQIVTPINLLGLIQTDENEIVIENELAEKIWKAKNERLASYYMNYFLCMWQYPIPSTKPNSGRDLRIFKPYCLLLKMLLELYKINPREAYFSTYDYSNIFLEPDSDLPRIVEIDENYAKNLIGTRTERKGQGIGQENGSLTYIINTLAESDILTKSNDLFEDDDFYIGLVDSEAARIKAGFIIRAYGDEYFRFNSVDPSGVHADITSYSRFINNISKFDQWRSCYMSITRISEFYEYCKNKGFVYSEDLIRRFVLSLETKPFLLLTGISGSGKTKIGELWTKYLAEKNEAKSIEIAVGSNWTDNKKLLGFKNVLLDEVDAYQETELVRFIREANSTSDKQYVVILDEMNLSRVEMYFADFLSALETLDHIITLPNGEDIVWTKNLKIIGTVNVDESTYMFSPKVLDRANVIEMNGQKPGDYIATVEESDDKIYASIKDESWYSWYVEYLEKIYDALGGEFAYRVVDEMSEYLAINTKLYGDDITLVHKFVDEQINQKIMPKLHGSKAQLLPKLDALEQIVDSESYPLVTKKIGEMKNNLKKGYASFIGD</sequence>
<gene>
    <name evidence="1" type="ORF">ERS852392_01538</name>
</gene>
<dbReference type="RefSeq" id="WP_055301940.1">
    <property type="nucleotide sequence ID" value="NZ_CYYR01000009.1"/>
</dbReference>
<dbReference type="AlphaFoldDB" id="A0A174AE52"/>
<evidence type="ECO:0000313" key="2">
    <source>
        <dbReference type="Proteomes" id="UP000095395"/>
    </source>
</evidence>
<name>A0A174AE52_9FIRM</name>
<protein>
    <submittedName>
        <fullName evidence="1">Uncharacterized protein</fullName>
    </submittedName>
</protein>
<dbReference type="Gene3D" id="3.40.50.300">
    <property type="entry name" value="P-loop containing nucleotide triphosphate hydrolases"/>
    <property type="match status" value="1"/>
</dbReference>
<organism evidence="1 2">
    <name type="scientific">Roseburia inulinivorans</name>
    <dbReference type="NCBI Taxonomy" id="360807"/>
    <lineage>
        <taxon>Bacteria</taxon>
        <taxon>Bacillati</taxon>
        <taxon>Bacillota</taxon>
        <taxon>Clostridia</taxon>
        <taxon>Lachnospirales</taxon>
        <taxon>Lachnospiraceae</taxon>
        <taxon>Roseburia</taxon>
    </lineage>
</organism>
<dbReference type="SUPFAM" id="SSF52540">
    <property type="entry name" value="P-loop containing nucleoside triphosphate hydrolases"/>
    <property type="match status" value="1"/>
</dbReference>
<dbReference type="EMBL" id="CYYR01000009">
    <property type="protein sequence ID" value="CUN85798.1"/>
    <property type="molecule type" value="Genomic_DNA"/>
</dbReference>
<evidence type="ECO:0000313" key="1">
    <source>
        <dbReference type="EMBL" id="CUN85798.1"/>
    </source>
</evidence>
<reference evidence="1 2" key="1">
    <citation type="submission" date="2015-09" db="EMBL/GenBank/DDBJ databases">
        <authorList>
            <consortium name="Pathogen Informatics"/>
        </authorList>
    </citation>
    <scope>NUCLEOTIDE SEQUENCE [LARGE SCALE GENOMIC DNA]</scope>
    <source>
        <strain evidence="1 2">2789STDY5608835</strain>
    </source>
</reference>
<dbReference type="Proteomes" id="UP000095395">
    <property type="component" value="Unassembled WGS sequence"/>
</dbReference>
<proteinExistence type="predicted"/>